<dbReference type="Pfam" id="PF04932">
    <property type="entry name" value="Wzy_C"/>
    <property type="match status" value="1"/>
</dbReference>
<dbReference type="GO" id="GO:0016020">
    <property type="term" value="C:membrane"/>
    <property type="evidence" value="ECO:0007669"/>
    <property type="project" value="UniProtKB-SubCell"/>
</dbReference>
<gene>
    <name evidence="7" type="ORF">COV86_02425</name>
</gene>
<sequence>MKMKRLKKKKASRLYSEKVRRRNLAGPVLGSFPSVLASNNTPRLPACRQARRAAGIPFPSTPANISKKIWHLRFLKILFIFFLFFLPTQLGKHFFPPFSYLNGIRVDYLSPTLYLTDIIVFLLFIFNFKTVVNFFKDKRILIGLGLLFINVIFANNQPVAFYRLIKIVEFVVVFSLGQQLFKMIKEKILLIILFLIAGFQLTLAIFQLVFRHSIQGIFYFFGERFLSLSTPGIAKATIQGIEFLRPYGTFSHPNSLAGFFLLLYFFVLTNKKFNKYLVLKYLVVFIFSCLVFLSFSKVAILTFLILNTSFLILPAGRQALNTKITCRICKIAQIIGPIIVSLIFLQATTDVLTIEKRIELVKNSLNILLNNLLFGVGLGNYLIAQAKFSSRYLLFFNQPVHNIFFLYLAETGLLAGGLTIVLIGKFIYKMVRVNPYLILVILLTGLFDHYWLTLEQNFLLLALIYGSVSRSFLISKLRLRRDVKYS</sequence>
<feature type="transmembrane region" description="Helical" evidence="5">
    <location>
        <begin position="70"/>
        <end position="88"/>
    </location>
</feature>
<feature type="transmembrane region" description="Helical" evidence="5">
    <location>
        <begin position="188"/>
        <end position="210"/>
    </location>
</feature>
<evidence type="ECO:0000256" key="1">
    <source>
        <dbReference type="ARBA" id="ARBA00004141"/>
    </source>
</evidence>
<organism evidence="7 8">
    <name type="scientific">Candidatus Roizmanbacteria bacterium CG11_big_fil_rev_8_21_14_0_20_35_14</name>
    <dbReference type="NCBI Taxonomy" id="1974855"/>
    <lineage>
        <taxon>Bacteria</taxon>
        <taxon>Candidatus Roizmaniibacteriota</taxon>
    </lineage>
</organism>
<feature type="transmembrane region" description="Helical" evidence="5">
    <location>
        <begin position="458"/>
        <end position="477"/>
    </location>
</feature>
<feature type="transmembrane region" description="Helical" evidence="5">
    <location>
        <begin position="250"/>
        <end position="269"/>
    </location>
</feature>
<feature type="transmembrane region" description="Helical" evidence="5">
    <location>
        <begin position="161"/>
        <end position="181"/>
    </location>
</feature>
<dbReference type="InterPro" id="IPR051533">
    <property type="entry name" value="WaaL-like"/>
</dbReference>
<dbReference type="PANTHER" id="PTHR37422">
    <property type="entry name" value="TEICHURONIC ACID BIOSYNTHESIS PROTEIN TUAE"/>
    <property type="match status" value="1"/>
</dbReference>
<evidence type="ECO:0000313" key="7">
    <source>
        <dbReference type="EMBL" id="PIQ72546.1"/>
    </source>
</evidence>
<evidence type="ECO:0000256" key="3">
    <source>
        <dbReference type="ARBA" id="ARBA00022989"/>
    </source>
</evidence>
<evidence type="ECO:0000256" key="4">
    <source>
        <dbReference type="ARBA" id="ARBA00023136"/>
    </source>
</evidence>
<feature type="transmembrane region" description="Helical" evidence="5">
    <location>
        <begin position="404"/>
        <end position="424"/>
    </location>
</feature>
<evidence type="ECO:0000256" key="5">
    <source>
        <dbReference type="SAM" id="Phobius"/>
    </source>
</evidence>
<dbReference type="InterPro" id="IPR007016">
    <property type="entry name" value="O-antigen_ligase-rel_domated"/>
</dbReference>
<feature type="transmembrane region" description="Helical" evidence="5">
    <location>
        <begin position="365"/>
        <end position="384"/>
    </location>
</feature>
<protein>
    <recommendedName>
        <fullName evidence="6">O-antigen ligase-related domain-containing protein</fullName>
    </recommendedName>
</protein>
<feature type="transmembrane region" description="Helical" evidence="5">
    <location>
        <begin position="108"/>
        <end position="128"/>
    </location>
</feature>
<evidence type="ECO:0000259" key="6">
    <source>
        <dbReference type="Pfam" id="PF04932"/>
    </source>
</evidence>
<accession>A0A2H0KMT8</accession>
<keyword evidence="2 5" id="KW-0812">Transmembrane</keyword>
<proteinExistence type="predicted"/>
<feature type="transmembrane region" description="Helical" evidence="5">
    <location>
        <begin position="140"/>
        <end position="155"/>
    </location>
</feature>
<feature type="transmembrane region" description="Helical" evidence="5">
    <location>
        <begin position="331"/>
        <end position="353"/>
    </location>
</feature>
<name>A0A2H0KMT8_9BACT</name>
<feature type="transmembrane region" description="Helical" evidence="5">
    <location>
        <begin position="281"/>
        <end position="311"/>
    </location>
</feature>
<keyword evidence="4 5" id="KW-0472">Membrane</keyword>
<dbReference type="Proteomes" id="UP000229570">
    <property type="component" value="Unassembled WGS sequence"/>
</dbReference>
<dbReference type="AlphaFoldDB" id="A0A2H0KMT8"/>
<evidence type="ECO:0000313" key="8">
    <source>
        <dbReference type="Proteomes" id="UP000229570"/>
    </source>
</evidence>
<feature type="transmembrane region" description="Helical" evidence="5">
    <location>
        <begin position="436"/>
        <end position="452"/>
    </location>
</feature>
<evidence type="ECO:0000256" key="2">
    <source>
        <dbReference type="ARBA" id="ARBA00022692"/>
    </source>
</evidence>
<reference evidence="7 8" key="1">
    <citation type="submission" date="2017-09" db="EMBL/GenBank/DDBJ databases">
        <title>Depth-based differentiation of microbial function through sediment-hosted aquifers and enrichment of novel symbionts in the deep terrestrial subsurface.</title>
        <authorList>
            <person name="Probst A.J."/>
            <person name="Ladd B."/>
            <person name="Jarett J.K."/>
            <person name="Geller-Mcgrath D.E."/>
            <person name="Sieber C.M."/>
            <person name="Emerson J.B."/>
            <person name="Anantharaman K."/>
            <person name="Thomas B.C."/>
            <person name="Malmstrom R."/>
            <person name="Stieglmeier M."/>
            <person name="Klingl A."/>
            <person name="Woyke T."/>
            <person name="Ryan C.M."/>
            <person name="Banfield J.F."/>
        </authorList>
    </citation>
    <scope>NUCLEOTIDE SEQUENCE [LARGE SCALE GENOMIC DNA]</scope>
    <source>
        <strain evidence="7">CG11_big_fil_rev_8_21_14_0_20_35_14</strain>
    </source>
</reference>
<dbReference type="EMBL" id="PCVL01000030">
    <property type="protein sequence ID" value="PIQ72546.1"/>
    <property type="molecule type" value="Genomic_DNA"/>
</dbReference>
<comment type="subcellular location">
    <subcellularLocation>
        <location evidence="1">Membrane</location>
        <topology evidence="1">Multi-pass membrane protein</topology>
    </subcellularLocation>
</comment>
<comment type="caution">
    <text evidence="7">The sequence shown here is derived from an EMBL/GenBank/DDBJ whole genome shotgun (WGS) entry which is preliminary data.</text>
</comment>
<dbReference type="PANTHER" id="PTHR37422:SF13">
    <property type="entry name" value="LIPOPOLYSACCHARIDE BIOSYNTHESIS PROTEIN PA4999-RELATED"/>
    <property type="match status" value="1"/>
</dbReference>
<feature type="domain" description="O-antigen ligase-related" evidence="6">
    <location>
        <begin position="260"/>
        <end position="417"/>
    </location>
</feature>
<keyword evidence="3 5" id="KW-1133">Transmembrane helix</keyword>